<comment type="caution">
    <text evidence="1">The sequence shown here is derived from an EMBL/GenBank/DDBJ whole genome shotgun (WGS) entry which is preliminary data.</text>
</comment>
<dbReference type="Pfam" id="PF08922">
    <property type="entry name" value="DUF1905"/>
    <property type="match status" value="1"/>
</dbReference>
<reference evidence="2" key="1">
    <citation type="journal article" date="2019" name="Int. J. Syst. Evol. Microbiol.">
        <title>The Global Catalogue of Microorganisms (GCM) 10K type strain sequencing project: providing services to taxonomists for standard genome sequencing and annotation.</title>
        <authorList>
            <consortium name="The Broad Institute Genomics Platform"/>
            <consortium name="The Broad Institute Genome Sequencing Center for Infectious Disease"/>
            <person name="Wu L."/>
            <person name="Ma J."/>
        </authorList>
    </citation>
    <scope>NUCLEOTIDE SEQUENCE [LARGE SCALE GENOMIC DNA]</scope>
    <source>
        <strain evidence="2">CECT 7706</strain>
    </source>
</reference>
<organism evidence="1 2">
    <name type="scientific">Cyclobacterium jeungdonense</name>
    <dbReference type="NCBI Taxonomy" id="708087"/>
    <lineage>
        <taxon>Bacteria</taxon>
        <taxon>Pseudomonadati</taxon>
        <taxon>Bacteroidota</taxon>
        <taxon>Cytophagia</taxon>
        <taxon>Cytophagales</taxon>
        <taxon>Cyclobacteriaceae</taxon>
        <taxon>Cyclobacterium</taxon>
    </lineage>
</organism>
<gene>
    <name evidence="1" type="ORF">QWZ15_13150</name>
</gene>
<name>A0ABT8C9L7_9BACT</name>
<evidence type="ECO:0000313" key="1">
    <source>
        <dbReference type="EMBL" id="MDN3688782.1"/>
    </source>
</evidence>
<accession>A0ABT8C9L7</accession>
<proteinExistence type="predicted"/>
<dbReference type="RefSeq" id="WP_163386417.1">
    <property type="nucleotide sequence ID" value="NZ_JAUFQS010000012.1"/>
</dbReference>
<dbReference type="InterPro" id="IPR037079">
    <property type="entry name" value="AF2212/PG0164-like_sf"/>
</dbReference>
<dbReference type="InterPro" id="IPR015018">
    <property type="entry name" value="DUF1905"/>
</dbReference>
<dbReference type="Proteomes" id="UP001236663">
    <property type="component" value="Unassembled WGS sequence"/>
</dbReference>
<dbReference type="Gene3D" id="2.40.30.100">
    <property type="entry name" value="AF2212/PG0164-like"/>
    <property type="match status" value="1"/>
</dbReference>
<dbReference type="SUPFAM" id="SSF141694">
    <property type="entry name" value="AF2212/PG0164-like"/>
    <property type="match status" value="1"/>
</dbReference>
<protein>
    <submittedName>
        <fullName evidence="1">YdeI/OmpD-associated family protein</fullName>
    </submittedName>
</protein>
<evidence type="ECO:0000313" key="2">
    <source>
        <dbReference type="Proteomes" id="UP001236663"/>
    </source>
</evidence>
<dbReference type="EMBL" id="JAUFQS010000012">
    <property type="protein sequence ID" value="MDN3688782.1"/>
    <property type="molecule type" value="Genomic_DNA"/>
</dbReference>
<sequence length="157" mass="17490">MISDKTPLVHQRKLLEKFPGKGGWTYISLPEVAYEKSFPFGMVRVQGSLDAYLLGTVKLMPKGNKELFLPVNARIRKALGKEAGDDVLVKLYKVASPTSIPEEVLICLKDSPGSLEKFYSLPGWKQTLYLEAIVDSKTPAEETAKILKLLEVLEKIP</sequence>
<keyword evidence="2" id="KW-1185">Reference proteome</keyword>